<evidence type="ECO:0000313" key="6">
    <source>
        <dbReference type="RefSeq" id="XP_022320859.1"/>
    </source>
</evidence>
<gene>
    <name evidence="6" type="primary">LOC111123061</name>
</gene>
<name>A0A8B8D035_CRAVI</name>
<dbReference type="OrthoDB" id="75738at2759"/>
<keyword evidence="5" id="KW-1185">Reference proteome</keyword>
<comment type="subcellular location">
    <subcellularLocation>
        <location evidence="1">Cytoplasm</location>
    </subcellularLocation>
</comment>
<dbReference type="Pfam" id="PF14974">
    <property type="entry name" value="P_C10"/>
    <property type="match status" value="1"/>
</dbReference>
<dbReference type="PANTHER" id="PTHR13463:SF3">
    <property type="entry name" value="PROTEIN C10"/>
    <property type="match status" value="1"/>
</dbReference>
<protein>
    <recommendedName>
        <fullName evidence="3">Protein C10</fullName>
    </recommendedName>
</protein>
<evidence type="ECO:0000256" key="1">
    <source>
        <dbReference type="ARBA" id="ARBA00004496"/>
    </source>
</evidence>
<organism evidence="5 6">
    <name type="scientific">Crassostrea virginica</name>
    <name type="common">Eastern oyster</name>
    <dbReference type="NCBI Taxonomy" id="6565"/>
    <lineage>
        <taxon>Eukaryota</taxon>
        <taxon>Metazoa</taxon>
        <taxon>Spiralia</taxon>
        <taxon>Lophotrochozoa</taxon>
        <taxon>Mollusca</taxon>
        <taxon>Bivalvia</taxon>
        <taxon>Autobranchia</taxon>
        <taxon>Pteriomorphia</taxon>
        <taxon>Ostreida</taxon>
        <taxon>Ostreoidea</taxon>
        <taxon>Ostreidae</taxon>
        <taxon>Crassostrea</taxon>
    </lineage>
</organism>
<evidence type="ECO:0000256" key="2">
    <source>
        <dbReference type="ARBA" id="ARBA00007083"/>
    </source>
</evidence>
<accession>A0A8B8D035</accession>
<reference evidence="6" key="1">
    <citation type="submission" date="2025-08" db="UniProtKB">
        <authorList>
            <consortium name="RefSeq"/>
        </authorList>
    </citation>
    <scope>IDENTIFICATION</scope>
    <source>
        <tissue evidence="6">Whole sample</tissue>
    </source>
</reference>
<dbReference type="GO" id="GO:0005737">
    <property type="term" value="C:cytoplasm"/>
    <property type="evidence" value="ECO:0007669"/>
    <property type="project" value="UniProtKB-SubCell"/>
</dbReference>
<dbReference type="GeneID" id="111123061"/>
<evidence type="ECO:0000313" key="5">
    <source>
        <dbReference type="Proteomes" id="UP000694844"/>
    </source>
</evidence>
<dbReference type="Proteomes" id="UP000694844">
    <property type="component" value="Chromosome 3"/>
</dbReference>
<dbReference type="KEGG" id="cvn:111123061"/>
<evidence type="ECO:0000256" key="3">
    <source>
        <dbReference type="ARBA" id="ARBA00020502"/>
    </source>
</evidence>
<comment type="similarity">
    <text evidence="2">Belongs to the UPF0456 family.</text>
</comment>
<evidence type="ECO:0000256" key="4">
    <source>
        <dbReference type="ARBA" id="ARBA00022490"/>
    </source>
</evidence>
<dbReference type="AlphaFoldDB" id="A0A8B8D035"/>
<dbReference type="InterPro" id="IPR026317">
    <property type="entry name" value="P_C10"/>
</dbReference>
<dbReference type="RefSeq" id="XP_022320859.1">
    <property type="nucleotide sequence ID" value="XM_022465151.1"/>
</dbReference>
<keyword evidence="4" id="KW-0963">Cytoplasm</keyword>
<proteinExistence type="inferred from homology"/>
<dbReference type="GO" id="GO:0009791">
    <property type="term" value="P:post-embryonic development"/>
    <property type="evidence" value="ECO:0007669"/>
    <property type="project" value="TreeGrafter"/>
</dbReference>
<dbReference type="PANTHER" id="PTHR13463">
    <property type="entry name" value="PROTEIN C10"/>
    <property type="match status" value="1"/>
</dbReference>
<sequence>MAAPLQHFSLQDCKNALSDVLDALKEGENFQRLEEAKISAGNDMLRTMQIVFPVATNIQMTVIERYGFPPDGEGIIRFTQAVKMYEKQDEEIQQLNHALKTLLIPSVTVVPSGPEQHNGS</sequence>